<keyword evidence="10" id="KW-0443">Lipid metabolism</keyword>
<reference evidence="19 20" key="1">
    <citation type="submission" date="2018-11" db="EMBL/GenBank/DDBJ databases">
        <title>Haplotype-resolved cattle genomes.</title>
        <authorList>
            <person name="Low W.Y."/>
            <person name="Tearle R."/>
            <person name="Bickhart D.M."/>
            <person name="Rosen B.D."/>
            <person name="Koren S."/>
            <person name="Rhie A."/>
            <person name="Hiendleder S."/>
            <person name="Phillippy A.M."/>
            <person name="Smith T.P.L."/>
            <person name="Williams J.L."/>
        </authorList>
    </citation>
    <scope>NUCLEOTIDE SEQUENCE [LARGE SCALE GENOMIC DNA]</scope>
</reference>
<sequence>MGSVLGLCSMASWIPCLCGSALCLLCRCCPSGNNSTVTRLIYALFLLVGMCIASVMLIPGMEEQLNKTSGFCENEKGMVPCNILFGCKAVYRLCFGLAMFYLLLTLLMIKVKSSSDPRAAIHNGFWFFKFAAAIAIITGAFFIPEGTFTTVWFYVGMAGAFCFILIQLVLLIDFAHSWNESWVVKMEEGNSRCWYAALLSATAPNYLLSLVAIILFFVYYTHPASCAENKAFISVNMLLCLDASIMSILPKIQESQPRSGLLQSSVITVYTMYLTWSAMTSEPETECNPSLLNIIGYNTTRTISKEGQSVQWCHTQGIIGLILFLLCVFHSSIHTSNNSQVNKLTLTVSLVDESTLIEDGGARNNGSLEDGDDVHRAVDNERDGVTYSYSFFHFMLFLASLYIMMTLTDWYRYEPSREMKSQWTAVWVKISSSWIGTVLYVWTLVATLVLTSRDFD</sequence>
<keyword evidence="8" id="KW-0256">Endoplasmic reticulum</keyword>
<evidence type="ECO:0000256" key="1">
    <source>
        <dbReference type="ARBA" id="ARBA00004477"/>
    </source>
</evidence>
<dbReference type="GO" id="GO:0008654">
    <property type="term" value="P:phospholipid biosynthetic process"/>
    <property type="evidence" value="ECO:0007669"/>
    <property type="project" value="UniProtKB-KW"/>
</dbReference>
<feature type="transmembrane region" description="Helical" evidence="18">
    <location>
        <begin position="431"/>
        <end position="450"/>
    </location>
</feature>
<comment type="subcellular location">
    <subcellularLocation>
        <location evidence="1">Endoplasmic reticulum membrane</location>
        <topology evidence="1">Multi-pass membrane protein</topology>
    </subcellularLocation>
</comment>
<evidence type="ECO:0000256" key="16">
    <source>
        <dbReference type="ARBA" id="ARBA00040945"/>
    </source>
</evidence>
<feature type="transmembrane region" description="Helical" evidence="18">
    <location>
        <begin position="149"/>
        <end position="172"/>
    </location>
</feature>
<evidence type="ECO:0000256" key="4">
    <source>
        <dbReference type="ARBA" id="ARBA00022516"/>
    </source>
</evidence>
<dbReference type="Proteomes" id="UP000314981">
    <property type="component" value="Chromosome 7"/>
</dbReference>
<dbReference type="InterPro" id="IPR005016">
    <property type="entry name" value="TDE1/TMS"/>
</dbReference>
<evidence type="ECO:0000256" key="15">
    <source>
        <dbReference type="ARBA" id="ARBA00037552"/>
    </source>
</evidence>
<feature type="transmembrane region" description="Helical" evidence="18">
    <location>
        <begin position="314"/>
        <end position="333"/>
    </location>
</feature>
<dbReference type="SMR" id="A0A4W2DHX5"/>
<name>A0A4W2DHX5_BOBOX</name>
<dbReference type="PANTHER" id="PTHR10383:SF15">
    <property type="entry name" value="SERINE INCORPORATOR 1"/>
    <property type="match status" value="1"/>
</dbReference>
<dbReference type="OMA" id="YNPWMAR"/>
<feature type="transmembrane region" description="Helical" evidence="18">
    <location>
        <begin position="89"/>
        <end position="109"/>
    </location>
</feature>
<dbReference type="PANTHER" id="PTHR10383">
    <property type="entry name" value="SERINE INCORPORATOR"/>
    <property type="match status" value="1"/>
</dbReference>
<evidence type="ECO:0000256" key="11">
    <source>
        <dbReference type="ARBA" id="ARBA00023136"/>
    </source>
</evidence>
<keyword evidence="4" id="KW-0444">Lipid biosynthesis</keyword>
<keyword evidence="5" id="KW-0597">Phosphoprotein</keyword>
<evidence type="ECO:0000256" key="9">
    <source>
        <dbReference type="ARBA" id="ARBA00022989"/>
    </source>
</evidence>
<evidence type="ECO:0000256" key="6">
    <source>
        <dbReference type="ARBA" id="ARBA00022692"/>
    </source>
</evidence>
<evidence type="ECO:0000256" key="5">
    <source>
        <dbReference type="ARBA" id="ARBA00022553"/>
    </source>
</evidence>
<proteinExistence type="inferred from homology"/>
<dbReference type="GO" id="GO:0005789">
    <property type="term" value="C:endoplasmic reticulum membrane"/>
    <property type="evidence" value="ECO:0007669"/>
    <property type="project" value="UniProtKB-SubCell"/>
</dbReference>
<evidence type="ECO:0000256" key="18">
    <source>
        <dbReference type="SAM" id="Phobius"/>
    </source>
</evidence>
<comment type="subunit">
    <text evidence="3">Interacts with SPTLC1.</text>
</comment>
<evidence type="ECO:0000256" key="17">
    <source>
        <dbReference type="ARBA" id="ARBA00041691"/>
    </source>
</evidence>
<feature type="transmembrane region" description="Helical" evidence="18">
    <location>
        <begin position="12"/>
        <end position="29"/>
    </location>
</feature>
<evidence type="ECO:0000256" key="2">
    <source>
        <dbReference type="ARBA" id="ARBA00006665"/>
    </source>
</evidence>
<keyword evidence="12" id="KW-0594">Phospholipid biosynthesis</keyword>
<accession>A0A4W2DHX5</accession>
<keyword evidence="14" id="KW-0449">Lipoprotein</keyword>
<dbReference type="Pfam" id="PF03348">
    <property type="entry name" value="Serinc"/>
    <property type="match status" value="1"/>
</dbReference>
<evidence type="ECO:0000256" key="12">
    <source>
        <dbReference type="ARBA" id="ARBA00023209"/>
    </source>
</evidence>
<reference evidence="19" key="2">
    <citation type="submission" date="2025-08" db="UniProtKB">
        <authorList>
            <consortium name="Ensembl"/>
        </authorList>
    </citation>
    <scope>IDENTIFICATION</scope>
</reference>
<keyword evidence="11 18" id="KW-0472">Membrane</keyword>
<evidence type="ECO:0000256" key="14">
    <source>
        <dbReference type="ARBA" id="ARBA00023288"/>
    </source>
</evidence>
<dbReference type="STRING" id="30522.A0A4W2DHX5"/>
<protein>
    <recommendedName>
        <fullName evidence="16">Serine incorporator 1</fullName>
    </recommendedName>
    <alternativeName>
        <fullName evidence="17">Tumor differentially expressed protein 2</fullName>
    </alternativeName>
</protein>
<keyword evidence="20" id="KW-1185">Reference proteome</keyword>
<evidence type="ECO:0000313" key="20">
    <source>
        <dbReference type="Proteomes" id="UP000314981"/>
    </source>
</evidence>
<dbReference type="AlphaFoldDB" id="A0A4W2DHX5"/>
<feature type="transmembrane region" description="Helical" evidence="18">
    <location>
        <begin position="391"/>
        <end position="411"/>
    </location>
</feature>
<evidence type="ECO:0000256" key="8">
    <source>
        <dbReference type="ARBA" id="ARBA00022824"/>
    </source>
</evidence>
<evidence type="ECO:0000256" key="10">
    <source>
        <dbReference type="ARBA" id="ARBA00023098"/>
    </source>
</evidence>
<organism evidence="19 20">
    <name type="scientific">Bos indicus x Bos taurus</name>
    <name type="common">Hybrid cattle</name>
    <dbReference type="NCBI Taxonomy" id="30522"/>
    <lineage>
        <taxon>Eukaryota</taxon>
        <taxon>Metazoa</taxon>
        <taxon>Chordata</taxon>
        <taxon>Craniata</taxon>
        <taxon>Vertebrata</taxon>
        <taxon>Euteleostomi</taxon>
        <taxon>Mammalia</taxon>
        <taxon>Eutheria</taxon>
        <taxon>Laurasiatheria</taxon>
        <taxon>Artiodactyla</taxon>
        <taxon>Ruminantia</taxon>
        <taxon>Pecora</taxon>
        <taxon>Bovidae</taxon>
        <taxon>Bovinae</taxon>
        <taxon>Bos</taxon>
    </lineage>
</organism>
<comment type="similarity">
    <text evidence="2">Belongs to the TDE1 family.</text>
</comment>
<feature type="transmembrane region" description="Helical" evidence="18">
    <location>
        <begin position="121"/>
        <end position="143"/>
    </location>
</feature>
<evidence type="ECO:0000256" key="3">
    <source>
        <dbReference type="ARBA" id="ARBA00011492"/>
    </source>
</evidence>
<keyword evidence="9 18" id="KW-1133">Transmembrane helix</keyword>
<comment type="function">
    <text evidence="15">Enhances the incorporation of serine into phosphatidylserine and sphingolipids.</text>
</comment>
<evidence type="ECO:0000313" key="19">
    <source>
        <dbReference type="Ensembl" id="ENSBIXP00000025804.1"/>
    </source>
</evidence>
<feature type="transmembrane region" description="Helical" evidence="18">
    <location>
        <begin position="193"/>
        <end position="219"/>
    </location>
</feature>
<dbReference type="Ensembl" id="ENSBIXT00000052478.1">
    <property type="protein sequence ID" value="ENSBIXP00000025804.1"/>
    <property type="gene ID" value="ENSBIXG00000027894.1"/>
</dbReference>
<keyword evidence="6 18" id="KW-0812">Transmembrane</keyword>
<keyword evidence="13" id="KW-1208">Phospholipid metabolism</keyword>
<evidence type="ECO:0000256" key="7">
    <source>
        <dbReference type="ARBA" id="ARBA00022707"/>
    </source>
</evidence>
<feature type="transmembrane region" description="Helical" evidence="18">
    <location>
        <begin position="41"/>
        <end position="61"/>
    </location>
</feature>
<keyword evidence="7" id="KW-0519">Myristate</keyword>
<evidence type="ECO:0000256" key="13">
    <source>
        <dbReference type="ARBA" id="ARBA00023264"/>
    </source>
</evidence>
<reference evidence="19" key="3">
    <citation type="submission" date="2025-09" db="UniProtKB">
        <authorList>
            <consortium name="Ensembl"/>
        </authorList>
    </citation>
    <scope>IDENTIFICATION</scope>
</reference>